<feature type="transmembrane region" description="Helical" evidence="5">
    <location>
        <begin position="1091"/>
        <end position="1112"/>
    </location>
</feature>
<protein>
    <recommendedName>
        <fullName evidence="6">Anoctamin transmembrane domain-containing protein</fullName>
    </recommendedName>
</protein>
<dbReference type="InterPro" id="IPR007632">
    <property type="entry name" value="Anoctamin"/>
</dbReference>
<feature type="transmembrane region" description="Helical" evidence="5">
    <location>
        <begin position="107"/>
        <end position="125"/>
    </location>
</feature>
<dbReference type="Proteomes" id="UP000481153">
    <property type="component" value="Unassembled WGS sequence"/>
</dbReference>
<comment type="subcellular location">
    <subcellularLocation>
        <location evidence="1">Membrane</location>
        <topology evidence="1">Multi-pass membrane protein</topology>
    </subcellularLocation>
</comment>
<feature type="transmembrane region" description="Helical" evidence="5">
    <location>
        <begin position="1333"/>
        <end position="1354"/>
    </location>
</feature>
<accession>A0A6G0X4F0</accession>
<proteinExistence type="predicted"/>
<evidence type="ECO:0000256" key="3">
    <source>
        <dbReference type="ARBA" id="ARBA00022989"/>
    </source>
</evidence>
<feature type="domain" description="Anoctamin transmembrane" evidence="6">
    <location>
        <begin position="936"/>
        <end position="1367"/>
    </location>
</feature>
<dbReference type="VEuPathDB" id="FungiDB:AeMF1_010107"/>
<gene>
    <name evidence="7" type="ORF">Ae201684_008734</name>
</gene>
<feature type="transmembrane region" description="Helical" evidence="5">
    <location>
        <begin position="555"/>
        <end position="584"/>
    </location>
</feature>
<evidence type="ECO:0000256" key="5">
    <source>
        <dbReference type="SAM" id="Phobius"/>
    </source>
</evidence>
<dbReference type="EMBL" id="VJMJ01000109">
    <property type="protein sequence ID" value="KAF0734664.1"/>
    <property type="molecule type" value="Genomic_DNA"/>
</dbReference>
<dbReference type="GO" id="GO:0016020">
    <property type="term" value="C:membrane"/>
    <property type="evidence" value="ECO:0007669"/>
    <property type="project" value="UniProtKB-SubCell"/>
</dbReference>
<keyword evidence="4 5" id="KW-0472">Membrane</keyword>
<reference evidence="7 8" key="1">
    <citation type="submission" date="2019-07" db="EMBL/GenBank/DDBJ databases">
        <title>Genomics analysis of Aphanomyces spp. identifies a new class of oomycete effector associated with host adaptation.</title>
        <authorList>
            <person name="Gaulin E."/>
        </authorList>
    </citation>
    <scope>NUCLEOTIDE SEQUENCE [LARGE SCALE GENOMIC DNA]</scope>
    <source>
        <strain evidence="7 8">ATCC 201684</strain>
    </source>
</reference>
<evidence type="ECO:0000256" key="2">
    <source>
        <dbReference type="ARBA" id="ARBA00022692"/>
    </source>
</evidence>
<feature type="transmembrane region" description="Helical" evidence="5">
    <location>
        <begin position="166"/>
        <end position="185"/>
    </location>
</feature>
<feature type="transmembrane region" description="Helical" evidence="5">
    <location>
        <begin position="429"/>
        <end position="448"/>
    </location>
</feature>
<organism evidence="7 8">
    <name type="scientific">Aphanomyces euteiches</name>
    <dbReference type="NCBI Taxonomy" id="100861"/>
    <lineage>
        <taxon>Eukaryota</taxon>
        <taxon>Sar</taxon>
        <taxon>Stramenopiles</taxon>
        <taxon>Oomycota</taxon>
        <taxon>Saprolegniomycetes</taxon>
        <taxon>Saprolegniales</taxon>
        <taxon>Verrucalvaceae</taxon>
        <taxon>Aphanomyces</taxon>
    </lineage>
</organism>
<feature type="transmembrane region" description="Helical" evidence="5">
    <location>
        <begin position="1244"/>
        <end position="1267"/>
    </location>
</feature>
<evidence type="ECO:0000256" key="1">
    <source>
        <dbReference type="ARBA" id="ARBA00004141"/>
    </source>
</evidence>
<keyword evidence="2 5" id="KW-0812">Transmembrane</keyword>
<dbReference type="PANTHER" id="PTHR12308">
    <property type="entry name" value="ANOCTAMIN"/>
    <property type="match status" value="1"/>
</dbReference>
<feature type="transmembrane region" description="Helical" evidence="5">
    <location>
        <begin position="460"/>
        <end position="479"/>
    </location>
</feature>
<sequence>MEILTKIKLKQPCLVKGHTFAKWFQQEITMQRSAQKPWQYYFVMVFPNSAKIMHDELKSMVETTHKIQEREINYLIGIAAKHPRNNIPKPVNPFIAVFMTFLRRTNALSLLLLLALVGAVVYVKTASGYSIFLNAPVLIVFSLLVIIVGITPYLGWKGAKNKNWAYLRYYDSAIICFLALLALNVCGLEYFQANVGNALDLQQNHLFKIYGNPLLFSNQTTGQSRPVTSFLQAEVFKSFVNFLQARFEELFPKNELAGSTHRRLSSDIGAWFSQTFNVTAVFYPPPITETPEWMKTFVSTTCTDQPVVNGTFLTGNVEVIMEPTFQRCLRPILETCVYAASYTESVLVILAALLIIQYLSLLVLKYIDPAAAEPRKKSLRKTSSIMHFFDAVLFTLGVISIASGGYGIYNAVTRGEGKVLDTEMRVVEISSIVVAIVYGHLLCLSALLGCSQKLIPMQTYVLTGVLILQFALAVLMYNVKVDVEELASKSFQDQTWDESLVLLGINHVFTRIESATSEFVVDFVNHECQINVRSTKLTEQCRATLAIRITELLRWVINAAGVVMAMQCILLVRNLITTVVMPCLRRLWKKKKTKRGQGIPTVQISNEPTTKEATLPFHAAMDKYWESFPRGFANDKNLAQARQQFTLEWLKVTGATRVHEKDQLLAVSQFESIVRVLVLKRLVNKCGLEVSVNISRDGKHLYFKLAAPRKVIADEAEARKYHLQCRKAVDPCPKFWTAREVAIENTVYDTQTAKQKLCALYGRQLLTVVENQFFPNESMAQVSRRINVHNREAMYRDEETAKKKKLPTPSRYAPYFQYFRKPSMQYLYQRHSTQLDLPTTDVAPSVFQVTGCLKLLHLVIHDEFDTARMISNGILDGFSCLHSASRFEWTNITSLSTSWLTYWRPRHLPDEPDPDKHYFINFFYRIYPFRQPLIAVRSYFGEQIALYFHWLGFYAQCLMFPVVCSIVYVIDGGSYHSYNVQITDGHVECELKDMFLGLAVLIWAFVYAKCWQRKNYMCAIAWGMHGIEENEKDRVDFYGKEQLNPITNEVERTFPDYLRLELQLTSLASMAAIAVASYFVMVMLFPLEKPLVQALGPFWGVTAMSIILVLHIQVNSLNVTRVAHWLNERENYQTQSQYERFMIMKLFALQSMNHFSALFFIAFFKRSSFGCYDTVSLEATSNCLPEMENLLLVIFGWRLVFNAFRIVVPLAQMVWSSAAPQRYDIEYELSLEPYENTYEDYAEIVVQFGLMTLFIFPCPIGPIFAFFESAINLRMDAYKLCYCSRRPLPQNAEDIGAWFIYLLFLSRFCIATNLGFLFFTASNFASYSAQERWTFYLLSTAAGLLIYEALWFVIPTTPDKAATILERHEFLRQKYLFAHDKSSSTAPPTSQKKPSCAAMLETLETYNADALETLNARLDLLNKFNELFVTKPTAPGDSDMIEMTVPATLEPTTLTGMDAIREAVRRSAGLFGSDDENDDDESGKIPQFLSKLDDRNALEWYFTPQPIPEAPPLSHVPTNTSTLHVTRGFVEDVEVEEALDDDYIIQDDDEDLADLL</sequence>
<evidence type="ECO:0000259" key="6">
    <source>
        <dbReference type="Pfam" id="PF04547"/>
    </source>
</evidence>
<keyword evidence="3 5" id="KW-1133">Transmembrane helix</keyword>
<feature type="transmembrane region" description="Helical" evidence="5">
    <location>
        <begin position="131"/>
        <end position="154"/>
    </location>
</feature>
<feature type="transmembrane region" description="Helical" evidence="5">
    <location>
        <begin position="1190"/>
        <end position="1208"/>
    </location>
</feature>
<feature type="transmembrane region" description="Helical" evidence="5">
    <location>
        <begin position="947"/>
        <end position="970"/>
    </location>
</feature>
<feature type="transmembrane region" description="Helical" evidence="5">
    <location>
        <begin position="994"/>
        <end position="1011"/>
    </location>
</feature>
<keyword evidence="8" id="KW-1185">Reference proteome</keyword>
<dbReference type="GO" id="GO:0005254">
    <property type="term" value="F:chloride channel activity"/>
    <property type="evidence" value="ECO:0007669"/>
    <property type="project" value="TreeGrafter"/>
</dbReference>
<feature type="transmembrane region" description="Helical" evidence="5">
    <location>
        <begin position="1298"/>
        <end position="1321"/>
    </location>
</feature>
<feature type="transmembrane region" description="Helical" evidence="5">
    <location>
        <begin position="1064"/>
        <end position="1085"/>
    </location>
</feature>
<name>A0A6G0X4F0_9STRA</name>
<feature type="transmembrane region" description="Helical" evidence="5">
    <location>
        <begin position="1146"/>
        <end position="1164"/>
    </location>
</feature>
<evidence type="ECO:0000313" key="8">
    <source>
        <dbReference type="Proteomes" id="UP000481153"/>
    </source>
</evidence>
<dbReference type="PANTHER" id="PTHR12308:SF73">
    <property type="entry name" value="ANOCTAMIN"/>
    <property type="match status" value="1"/>
</dbReference>
<comment type="caution">
    <text evidence="7">The sequence shown here is derived from an EMBL/GenBank/DDBJ whole genome shotgun (WGS) entry which is preliminary data.</text>
</comment>
<dbReference type="Pfam" id="PF04547">
    <property type="entry name" value="Anoctamin"/>
    <property type="match status" value="1"/>
</dbReference>
<dbReference type="InterPro" id="IPR049452">
    <property type="entry name" value="Anoctamin_TM"/>
</dbReference>
<feature type="transmembrane region" description="Helical" evidence="5">
    <location>
        <begin position="346"/>
        <end position="367"/>
    </location>
</feature>
<feature type="transmembrane region" description="Helical" evidence="5">
    <location>
        <begin position="388"/>
        <end position="409"/>
    </location>
</feature>
<evidence type="ECO:0000256" key="4">
    <source>
        <dbReference type="ARBA" id="ARBA00023136"/>
    </source>
</evidence>
<evidence type="ECO:0000313" key="7">
    <source>
        <dbReference type="EMBL" id="KAF0734664.1"/>
    </source>
</evidence>